<keyword evidence="7" id="KW-0808">Transferase</keyword>
<dbReference type="GO" id="GO:0016020">
    <property type="term" value="C:membrane"/>
    <property type="evidence" value="ECO:0007669"/>
    <property type="project" value="UniProtKB-SubCell"/>
</dbReference>
<evidence type="ECO:0000256" key="5">
    <source>
        <dbReference type="ARBA" id="ARBA00023136"/>
    </source>
</evidence>
<dbReference type="InterPro" id="IPR046956">
    <property type="entry name" value="RLP23-like"/>
</dbReference>
<comment type="subcellular location">
    <subcellularLocation>
        <location evidence="1">Membrane</location>
        <topology evidence="1">Single-pass type I membrane protein</topology>
    </subcellularLocation>
</comment>
<keyword evidence="5" id="KW-0472">Membrane</keyword>
<evidence type="ECO:0000256" key="1">
    <source>
        <dbReference type="ARBA" id="ARBA00004479"/>
    </source>
</evidence>
<accession>A0A3S3MX85</accession>
<keyword evidence="4" id="KW-1133">Transmembrane helix</keyword>
<name>A0A3S3MX85_9MAGN</name>
<dbReference type="PANTHER" id="PTHR48063">
    <property type="entry name" value="LRR RECEPTOR-LIKE KINASE"/>
    <property type="match status" value="1"/>
</dbReference>
<keyword evidence="6" id="KW-0325">Glycoprotein</keyword>
<evidence type="ECO:0000256" key="2">
    <source>
        <dbReference type="ARBA" id="ARBA00022692"/>
    </source>
</evidence>
<evidence type="ECO:0000256" key="3">
    <source>
        <dbReference type="ARBA" id="ARBA00022729"/>
    </source>
</evidence>
<dbReference type="Proteomes" id="UP000283530">
    <property type="component" value="Unassembled WGS sequence"/>
</dbReference>
<dbReference type="EMBL" id="QPKB01000006">
    <property type="protein sequence ID" value="RWR87977.1"/>
    <property type="molecule type" value="Genomic_DNA"/>
</dbReference>
<organism evidence="7 8">
    <name type="scientific">Cinnamomum micranthum f. kanehirae</name>
    <dbReference type="NCBI Taxonomy" id="337451"/>
    <lineage>
        <taxon>Eukaryota</taxon>
        <taxon>Viridiplantae</taxon>
        <taxon>Streptophyta</taxon>
        <taxon>Embryophyta</taxon>
        <taxon>Tracheophyta</taxon>
        <taxon>Spermatophyta</taxon>
        <taxon>Magnoliopsida</taxon>
        <taxon>Magnoliidae</taxon>
        <taxon>Laurales</taxon>
        <taxon>Lauraceae</taxon>
        <taxon>Cinnamomum</taxon>
    </lineage>
</organism>
<dbReference type="STRING" id="337451.A0A3S3MX85"/>
<dbReference type="PANTHER" id="PTHR48063:SF112">
    <property type="entry name" value="RECEPTOR LIKE PROTEIN 30-LIKE"/>
    <property type="match status" value="1"/>
</dbReference>
<dbReference type="InterPro" id="IPR032675">
    <property type="entry name" value="LRR_dom_sf"/>
</dbReference>
<keyword evidence="3" id="KW-0732">Signal</keyword>
<keyword evidence="2" id="KW-0812">Transmembrane</keyword>
<sequence length="154" mass="17436">MCLLTHCLGISEVDDHWCSNKQMPLLAVISDSTDSSFLLGCSTLLQFRHPKLHRFIQPIEIINLSSAGFSGRVSHDLGNRTSLRYLDLNHKMSLTVYVSDDLYSHIFMTNYNLHVISLHWLSHLSSLQHLDMAGVNLSMATNWLLSINMLPSII</sequence>
<evidence type="ECO:0000313" key="8">
    <source>
        <dbReference type="Proteomes" id="UP000283530"/>
    </source>
</evidence>
<gene>
    <name evidence="7" type="ORF">CKAN_01694700</name>
</gene>
<protein>
    <submittedName>
        <fullName evidence="7">Putative LRR receptor-like serine/threonine-protein kinase</fullName>
    </submittedName>
</protein>
<reference evidence="7 8" key="1">
    <citation type="journal article" date="2019" name="Nat. Plants">
        <title>Stout camphor tree genome fills gaps in understanding of flowering plant genome evolution.</title>
        <authorList>
            <person name="Chaw S.M."/>
            <person name="Liu Y.C."/>
            <person name="Wu Y.W."/>
            <person name="Wang H.Y."/>
            <person name="Lin C.I."/>
            <person name="Wu C.S."/>
            <person name="Ke H.M."/>
            <person name="Chang L.Y."/>
            <person name="Hsu C.Y."/>
            <person name="Yang H.T."/>
            <person name="Sudianto E."/>
            <person name="Hsu M.H."/>
            <person name="Wu K.P."/>
            <person name="Wang L.N."/>
            <person name="Leebens-Mack J.H."/>
            <person name="Tsai I.J."/>
        </authorList>
    </citation>
    <scope>NUCLEOTIDE SEQUENCE [LARGE SCALE GENOMIC DNA]</scope>
    <source>
        <strain evidence="8">cv. Chaw 1501</strain>
        <tissue evidence="7">Young leaves</tissue>
    </source>
</reference>
<comment type="caution">
    <text evidence="7">The sequence shown here is derived from an EMBL/GenBank/DDBJ whole genome shotgun (WGS) entry which is preliminary data.</text>
</comment>
<dbReference type="AlphaFoldDB" id="A0A3S3MX85"/>
<proteinExistence type="predicted"/>
<keyword evidence="7" id="KW-0675">Receptor</keyword>
<evidence type="ECO:0000313" key="7">
    <source>
        <dbReference type="EMBL" id="RWR87977.1"/>
    </source>
</evidence>
<dbReference type="Gene3D" id="3.80.10.10">
    <property type="entry name" value="Ribonuclease Inhibitor"/>
    <property type="match status" value="1"/>
</dbReference>
<evidence type="ECO:0000256" key="6">
    <source>
        <dbReference type="ARBA" id="ARBA00023180"/>
    </source>
</evidence>
<evidence type="ECO:0000256" key="4">
    <source>
        <dbReference type="ARBA" id="ARBA00022989"/>
    </source>
</evidence>
<keyword evidence="8" id="KW-1185">Reference proteome</keyword>
<dbReference type="GO" id="GO:0016301">
    <property type="term" value="F:kinase activity"/>
    <property type="evidence" value="ECO:0007669"/>
    <property type="project" value="UniProtKB-KW"/>
</dbReference>
<dbReference type="SUPFAM" id="SSF52058">
    <property type="entry name" value="L domain-like"/>
    <property type="match status" value="1"/>
</dbReference>
<keyword evidence="7" id="KW-0418">Kinase</keyword>